<evidence type="ECO:0000256" key="1">
    <source>
        <dbReference type="SAM" id="MobiDB-lite"/>
    </source>
</evidence>
<feature type="compositionally biased region" description="Basic and acidic residues" evidence="1">
    <location>
        <begin position="48"/>
        <end position="69"/>
    </location>
</feature>
<reference evidence="2 3" key="1">
    <citation type="submission" date="2023-08" db="EMBL/GenBank/DDBJ databases">
        <title>Black Yeasts Isolated from many extreme environments.</title>
        <authorList>
            <person name="Coleine C."/>
            <person name="Stajich J.E."/>
            <person name="Selbmann L."/>
        </authorList>
    </citation>
    <scope>NUCLEOTIDE SEQUENCE [LARGE SCALE GENOMIC DNA]</scope>
    <source>
        <strain evidence="2 3">CCFEE 5885</strain>
    </source>
</reference>
<proteinExistence type="predicted"/>
<feature type="compositionally biased region" description="Acidic residues" evidence="1">
    <location>
        <begin position="181"/>
        <end position="194"/>
    </location>
</feature>
<evidence type="ECO:0008006" key="4">
    <source>
        <dbReference type="Google" id="ProtNLM"/>
    </source>
</evidence>
<dbReference type="Proteomes" id="UP001345013">
    <property type="component" value="Unassembled WGS sequence"/>
</dbReference>
<accession>A0ABR0K7Q9</accession>
<evidence type="ECO:0000313" key="3">
    <source>
        <dbReference type="Proteomes" id="UP001345013"/>
    </source>
</evidence>
<name>A0ABR0K7Q9_9EURO</name>
<protein>
    <recommendedName>
        <fullName evidence="4">PEST proteolytic signal-containing nuclear protein</fullName>
    </recommendedName>
</protein>
<keyword evidence="3" id="KW-1185">Reference proteome</keyword>
<sequence>MVEYTLGYGGGEKFIATTTTTAAKKLPVKRPRKTGSAVDSKIMAAVYEHTRETESRKNMSSDQERDAEKSAQFLDPRTAMKPAEAQPQHVRAGPNIKLKADRMLRKLAVGTPAVVHGYSVDDQAHEAEASDAKNPFYRALHARFGSPMQAQKRDSNIANGWTNVPDDNEYDDIKRKKNEDNGELDDEIEVLDLS</sequence>
<organism evidence="2 3">
    <name type="scientific">Lithohypha guttulata</name>
    <dbReference type="NCBI Taxonomy" id="1690604"/>
    <lineage>
        <taxon>Eukaryota</taxon>
        <taxon>Fungi</taxon>
        <taxon>Dikarya</taxon>
        <taxon>Ascomycota</taxon>
        <taxon>Pezizomycotina</taxon>
        <taxon>Eurotiomycetes</taxon>
        <taxon>Chaetothyriomycetidae</taxon>
        <taxon>Chaetothyriales</taxon>
        <taxon>Trichomeriaceae</taxon>
        <taxon>Lithohypha</taxon>
    </lineage>
</organism>
<evidence type="ECO:0000313" key="2">
    <source>
        <dbReference type="EMBL" id="KAK5089769.1"/>
    </source>
</evidence>
<gene>
    <name evidence="2" type="ORF">LTR24_005930</name>
</gene>
<dbReference type="EMBL" id="JAVRRG010000071">
    <property type="protein sequence ID" value="KAK5089769.1"/>
    <property type="molecule type" value="Genomic_DNA"/>
</dbReference>
<feature type="region of interest" description="Disordered" evidence="1">
    <location>
        <begin position="48"/>
        <end position="95"/>
    </location>
</feature>
<feature type="compositionally biased region" description="Basic and acidic residues" evidence="1">
    <location>
        <begin position="171"/>
        <end position="180"/>
    </location>
</feature>
<feature type="region of interest" description="Disordered" evidence="1">
    <location>
        <begin position="147"/>
        <end position="194"/>
    </location>
</feature>
<comment type="caution">
    <text evidence="2">The sequence shown here is derived from an EMBL/GenBank/DDBJ whole genome shotgun (WGS) entry which is preliminary data.</text>
</comment>